<evidence type="ECO:0000313" key="6">
    <source>
        <dbReference type="Proteomes" id="UP001597417"/>
    </source>
</evidence>
<gene>
    <name evidence="5" type="primary">gvpJ</name>
    <name evidence="3" type="synonym">gvpA</name>
    <name evidence="5" type="ORF">ACFSXZ_02180</name>
</gene>
<proteinExistence type="inferred from homology"/>
<comment type="caution">
    <text evidence="5">The sequence shown here is derived from an EMBL/GenBank/DDBJ whole genome shotgun (WGS) entry which is preliminary data.</text>
</comment>
<reference evidence="6" key="1">
    <citation type="journal article" date="2019" name="Int. J. Syst. Evol. Microbiol.">
        <title>The Global Catalogue of Microorganisms (GCM) 10K type strain sequencing project: providing services to taxonomists for standard genome sequencing and annotation.</title>
        <authorList>
            <consortium name="The Broad Institute Genomics Platform"/>
            <consortium name="The Broad Institute Genome Sequencing Center for Infectious Disease"/>
            <person name="Wu L."/>
            <person name="Ma J."/>
        </authorList>
    </citation>
    <scope>NUCLEOTIDE SEQUENCE [LARGE SCALE GENOMIC DNA]</scope>
    <source>
        <strain evidence="6">CGMCC 4.7645</strain>
    </source>
</reference>
<dbReference type="RefSeq" id="WP_378260654.1">
    <property type="nucleotide sequence ID" value="NZ_JBHUKR010000004.1"/>
</dbReference>
<sequence>MTAPAAPAQGGLAEALNILLDKGLVIDATVRVSLIGIELLTIQVKVVIASVDTYIRYLEAMQRLDAQPAAVTTTTGPRAVGQGIAGTFGLLTDPVPAAPGAPMNPVDPAPERKGQ</sequence>
<comment type="subcellular location">
    <subcellularLocation>
        <location evidence="3">Gas vesicle shell</location>
    </subcellularLocation>
</comment>
<comment type="similarity">
    <text evidence="2 3">Belongs to the gas vesicle GvpA family.</text>
</comment>
<comment type="subunit">
    <text evidence="3">The gas vesicle shell is 2 nm thick and consists of a single layer of this protein. It forms helical ribs nearly perpendicular to the long axis of the vesicle.</text>
</comment>
<dbReference type="InterPro" id="IPR050530">
    <property type="entry name" value="GvpA"/>
</dbReference>
<evidence type="ECO:0000313" key="5">
    <source>
        <dbReference type="EMBL" id="MFD2415127.1"/>
    </source>
</evidence>
<evidence type="ECO:0000256" key="1">
    <source>
        <dbReference type="ARBA" id="ARBA00022987"/>
    </source>
</evidence>
<dbReference type="EMBL" id="JBHUKR010000004">
    <property type="protein sequence ID" value="MFD2415127.1"/>
    <property type="molecule type" value="Genomic_DNA"/>
</dbReference>
<dbReference type="PANTHER" id="PTHR35344:SF4">
    <property type="entry name" value="GAS VESICLE PROTEIN A1"/>
    <property type="match status" value="1"/>
</dbReference>
<evidence type="ECO:0000256" key="3">
    <source>
        <dbReference type="HAMAP-Rule" id="MF_00576"/>
    </source>
</evidence>
<comment type="function">
    <text evidence="3">Gas vesicles are hollow, gas filled proteinaceous nanostructures found in some microorganisms. During planktonic growth they allow positioning of the organism at a favorable depth for light or nutrient acquisition. GvpA forms the protein shell.</text>
</comment>
<keyword evidence="1 3" id="KW-0304">Gas vesicle</keyword>
<dbReference type="InterPro" id="IPR000638">
    <property type="entry name" value="Gas-vesicle_GvpA-like"/>
</dbReference>
<accession>A0ABW5FMS2</accession>
<dbReference type="Pfam" id="PF00741">
    <property type="entry name" value="Gas_vesicle"/>
    <property type="match status" value="1"/>
</dbReference>
<dbReference type="Proteomes" id="UP001597417">
    <property type="component" value="Unassembled WGS sequence"/>
</dbReference>
<feature type="region of interest" description="Disordered" evidence="4">
    <location>
        <begin position="95"/>
        <end position="115"/>
    </location>
</feature>
<evidence type="ECO:0000256" key="4">
    <source>
        <dbReference type="SAM" id="MobiDB-lite"/>
    </source>
</evidence>
<dbReference type="HAMAP" id="MF_00576">
    <property type="entry name" value="Gas_vesicle_A"/>
    <property type="match status" value="1"/>
</dbReference>
<keyword evidence="6" id="KW-1185">Reference proteome</keyword>
<protein>
    <recommendedName>
        <fullName evidence="3">Gas vesicle protein A</fullName>
        <shortName evidence="3">GVP</shortName>
    </recommendedName>
</protein>
<evidence type="ECO:0000256" key="2">
    <source>
        <dbReference type="ARBA" id="ARBA00035646"/>
    </source>
</evidence>
<name>A0ABW5FMS2_9PSEU</name>
<dbReference type="PANTHER" id="PTHR35344">
    <property type="entry name" value="GAS VESICLE STRUCTURAL PROTEIN 2-RELATED"/>
    <property type="match status" value="1"/>
</dbReference>
<dbReference type="InterPro" id="IPR047870">
    <property type="entry name" value="Gas_vesicle_GvpA"/>
</dbReference>
<organism evidence="5 6">
    <name type="scientific">Amycolatopsis pigmentata</name>
    <dbReference type="NCBI Taxonomy" id="450801"/>
    <lineage>
        <taxon>Bacteria</taxon>
        <taxon>Bacillati</taxon>
        <taxon>Actinomycetota</taxon>
        <taxon>Actinomycetes</taxon>
        <taxon>Pseudonocardiales</taxon>
        <taxon>Pseudonocardiaceae</taxon>
        <taxon>Amycolatopsis</taxon>
    </lineage>
</organism>